<keyword evidence="1" id="KW-0347">Helicase</keyword>
<dbReference type="PANTHER" id="PTHR10887">
    <property type="entry name" value="DNA2/NAM7 HELICASE FAMILY"/>
    <property type="match status" value="1"/>
</dbReference>
<evidence type="ECO:0000256" key="3">
    <source>
        <dbReference type="SAM" id="MobiDB-lite"/>
    </source>
</evidence>
<feature type="region of interest" description="Disordered" evidence="3">
    <location>
        <begin position="746"/>
        <end position="767"/>
    </location>
</feature>
<feature type="domain" description="RNA helicase aquarius beta-barrel" evidence="7">
    <location>
        <begin position="495"/>
        <end position="648"/>
    </location>
</feature>
<dbReference type="Pfam" id="PF13087">
    <property type="entry name" value="AAA_12"/>
    <property type="match status" value="1"/>
</dbReference>
<comment type="function">
    <text evidence="2">Involved in mRNA splicing where it associates with cdc5 and the other cwf proteins as part of the spliceosome.</text>
</comment>
<dbReference type="InterPro" id="IPR047187">
    <property type="entry name" value="SF1_C_Upf1"/>
</dbReference>
<dbReference type="InterPro" id="IPR027417">
    <property type="entry name" value="P-loop_NTPase"/>
</dbReference>
<evidence type="ECO:0000259" key="6">
    <source>
        <dbReference type="Pfam" id="PF16399"/>
    </source>
</evidence>
<dbReference type="InterPro" id="IPR045055">
    <property type="entry name" value="DNA2/NAM7-like"/>
</dbReference>
<dbReference type="SUPFAM" id="SSF52540">
    <property type="entry name" value="P-loop containing nucleoside triphosphate hydrolases"/>
    <property type="match status" value="1"/>
</dbReference>
<name>A0A7C8U9K6_ORBOL</name>
<dbReference type="InterPro" id="IPR032174">
    <property type="entry name" value="Aquarius_N"/>
</dbReference>
<organism evidence="8 9">
    <name type="scientific">Orbilia oligospora</name>
    <name type="common">Nematode-trapping fungus</name>
    <name type="synonym">Arthrobotrys oligospora</name>
    <dbReference type="NCBI Taxonomy" id="2813651"/>
    <lineage>
        <taxon>Eukaryota</taxon>
        <taxon>Fungi</taxon>
        <taxon>Dikarya</taxon>
        <taxon>Ascomycota</taxon>
        <taxon>Pezizomycotina</taxon>
        <taxon>Orbiliomycetes</taxon>
        <taxon>Orbiliales</taxon>
        <taxon>Orbiliaceae</taxon>
        <taxon>Orbilia</taxon>
    </lineage>
</organism>
<feature type="domain" description="DNA2/NAM7 helicase-like C-terminal" evidence="5">
    <location>
        <begin position="1102"/>
        <end position="1293"/>
    </location>
</feature>
<evidence type="ECO:0000259" key="5">
    <source>
        <dbReference type="Pfam" id="PF13087"/>
    </source>
</evidence>
<reference evidence="8 9" key="1">
    <citation type="submission" date="2019-06" db="EMBL/GenBank/DDBJ databases">
        <authorList>
            <person name="Palmer J.M."/>
        </authorList>
    </citation>
    <scope>NUCLEOTIDE SEQUENCE [LARGE SCALE GENOMIC DNA]</scope>
    <source>
        <strain evidence="8 9">TWF191</strain>
    </source>
</reference>
<dbReference type="GO" id="GO:0071013">
    <property type="term" value="C:catalytic step 2 spliceosome"/>
    <property type="evidence" value="ECO:0007669"/>
    <property type="project" value="TreeGrafter"/>
</dbReference>
<protein>
    <recommendedName>
        <fullName evidence="2">Pre-mRNA-splicing factor</fullName>
    </recommendedName>
</protein>
<dbReference type="GO" id="GO:0005684">
    <property type="term" value="C:U2-type spliceosomal complex"/>
    <property type="evidence" value="ECO:0007669"/>
    <property type="project" value="UniProtKB-UniRule"/>
</dbReference>
<feature type="domain" description="RNA helicase aquarius N-terminal" evidence="6">
    <location>
        <begin position="29"/>
        <end position="413"/>
    </location>
</feature>
<dbReference type="InterPro" id="IPR041679">
    <property type="entry name" value="DNA2/NAM7-like_C"/>
</dbReference>
<dbReference type="Proteomes" id="UP000483672">
    <property type="component" value="Unassembled WGS sequence"/>
</dbReference>
<dbReference type="FunFam" id="3.40.50.300:FF:002863">
    <property type="entry name" value="Pre-mRNA-splicing factor cwf11"/>
    <property type="match status" value="1"/>
</dbReference>
<evidence type="ECO:0000256" key="2">
    <source>
        <dbReference type="PIRNR" id="PIRNR038901"/>
    </source>
</evidence>
<keyword evidence="2" id="KW-0507">mRNA processing</keyword>
<dbReference type="GO" id="GO:0004386">
    <property type="term" value="F:helicase activity"/>
    <property type="evidence" value="ECO:0007669"/>
    <property type="project" value="InterPro"/>
</dbReference>
<comment type="similarity">
    <text evidence="2">Belongs to the CWF11 family.</text>
</comment>
<dbReference type="CDD" id="cd18808">
    <property type="entry name" value="SF1_C_Upf1"/>
    <property type="match status" value="1"/>
</dbReference>
<comment type="caution">
    <text evidence="8">The sequence shown here is derived from an EMBL/GenBank/DDBJ whole genome shotgun (WGS) entry which is preliminary data.</text>
</comment>
<sequence>MSLYAPDLAAVEDGQPTFSDLQGENIYAVTANKHWLKPDTQFRFSPKVVKEIYSALEKEGFPQRDILLLENLQYMERYLWPNYDEDSTDEFIICLIMMAVAKRRGNIPLWGIFEANPSSFTSFFRRVLIMSLSTSLLLTPRTHVLCFIIFAFQSLDRSLVRKECAPLVSIGIWQNIHSEKARELRLSEGSQYKKAWKASEKKRLALTDQRSKARLSFERSWLHSLVLQLIHTIYFNWGDSRIGEARLYTERMVEFLTDLLSQPPTRRYVHGLLEDLQIIICIRLSPVYAQQENQLLRDLVALLEHFYYHDDSSAGDPRKATLSVESRYRRNIARLQNAALQMSKGKLTVLGLANYASIGQKDDLSLQISMLDDGELSEIYERLLFRQNYPEGVPRRIDRSFMLCAMVEAFSKRESLVDIVRNSSLLPTEETLANNLFHTERYTWESPVPVPKLNIQYLSVEDFLWRAFFLHRAESFFEIHRDIQDTLRRLKPISRAGSVAFSGNSKMAAQINRVAILEEAPPRVGENLAAHVRAEVLLDLGAASEDTKREWETLRPDDVVFLLSIRAGGDYRHGLSVRTPTGDNAGVYLLRCAEVIQVLGDNKLGSFPTTEKRKLHIRLDRAAYMKADKRATENITDIYGSLNILIRRKGIENNFKAVLSSIKCIIENPANYVPGWFEDAFLGCGDPSDACFPRLLPLPNRINLGETITSLEHLRETFPKIPLDFDIPVPNDLGVPFVLTELRARHSSNDSQTHSSTSQYPSYSVSSGAGRPSAFVSEGRNLSNMTVKYTAAQVHAILSGTNPGLSMIVGPPGTGKTDVATQIIQNLYLNFPNERTLVIAHSNQSLNQIFQKLEERDIDERHLLRLGHGEDDSQQPSSSMSYSKFGRIESLADLRSKLLEEVDQLSSSLGAPGAHGNSCETASYFYRVWIEPLWEKFNAKIVLSPTPATILTEFPFTDYFSGKQHWSLPTDSSLEVTMDVAKSCFEHISKIFSQLDDLMPFELLRNGRDKTNYLLCTEARIIAMTSTYAAMKREDIVRQGFRYDNIIMEEAAQISEAETFITLTLQNLPDGKSPIKRVILCGDHLQNSPVIQSSPLRYFANMEQSLFARFVRLGVPLIQLDKQGRARPSIASLYSWRYPGLGNLDYLSRNPEFLKANAGFRHELQFINIDNFRGNGEQEPFPHFIQNLGEAEYSVALFQYMRLLGYPANKISILSSYSGQRALIRDIINHRCAKNPLFGTPAHITTIDKFQGEQNDYIIVSLVRTKRVGYLRDMRRLTVGLSRARLGLYILGRLETFETCYELKNAFSRLLQLPTKLELTTGEMWPTERLVTSSVETTVIEGVEHLGKYVFEMTEAKLASLRSQSQQCLRVEE</sequence>
<keyword evidence="1" id="KW-0547">Nucleotide-binding</keyword>
<comment type="subcellular location">
    <subcellularLocation>
        <location evidence="2">Nucleus</location>
    </subcellularLocation>
</comment>
<dbReference type="Gene3D" id="3.40.50.300">
    <property type="entry name" value="P-loop containing nucleotide triphosphate hydrolases"/>
    <property type="match status" value="2"/>
</dbReference>
<keyword evidence="1" id="KW-0378">Hydrolase</keyword>
<gene>
    <name evidence="8" type="ORF">TWF191_001763</name>
</gene>
<feature type="compositionally biased region" description="Low complexity" evidence="3">
    <location>
        <begin position="749"/>
        <end position="767"/>
    </location>
</feature>
<dbReference type="PIRSF" id="PIRSF038901">
    <property type="entry name" value="AQR_cwf11"/>
    <property type="match status" value="1"/>
</dbReference>
<accession>A0A7C8U9K6</accession>
<dbReference type="GO" id="GO:0045292">
    <property type="term" value="P:mRNA cis splicing, via spliceosome"/>
    <property type="evidence" value="ECO:0007669"/>
    <property type="project" value="UniProtKB-UniRule"/>
</dbReference>
<comment type="subunit">
    <text evidence="2">Belongs to the 40S cdc5-associated complex (or cwf complex), a spliceosome sub-complex reminiscent of a late-stage spliceosome.</text>
</comment>
<dbReference type="EMBL" id="WIPF01000130">
    <property type="protein sequence ID" value="KAF3205743.1"/>
    <property type="molecule type" value="Genomic_DNA"/>
</dbReference>
<evidence type="ECO:0000313" key="9">
    <source>
        <dbReference type="Proteomes" id="UP000483672"/>
    </source>
</evidence>
<proteinExistence type="inferred from homology"/>
<keyword evidence="2" id="KW-0508">mRNA splicing</keyword>
<dbReference type="PANTHER" id="PTHR10887:SF5">
    <property type="entry name" value="RNA HELICASE AQUARIUS"/>
    <property type="match status" value="1"/>
</dbReference>
<dbReference type="CDD" id="cd17935">
    <property type="entry name" value="EEXXQc_AQR"/>
    <property type="match status" value="1"/>
</dbReference>
<dbReference type="Pfam" id="PF13086">
    <property type="entry name" value="AAA_11"/>
    <property type="match status" value="1"/>
</dbReference>
<evidence type="ECO:0000259" key="7">
    <source>
        <dbReference type="Pfam" id="PF21143"/>
    </source>
</evidence>
<dbReference type="GO" id="GO:0003729">
    <property type="term" value="F:mRNA binding"/>
    <property type="evidence" value="ECO:0007669"/>
    <property type="project" value="TreeGrafter"/>
</dbReference>
<dbReference type="Pfam" id="PF21143">
    <property type="entry name" value="Aquarius_N_2nd"/>
    <property type="match status" value="1"/>
</dbReference>
<evidence type="ECO:0000259" key="4">
    <source>
        <dbReference type="Pfam" id="PF13086"/>
    </source>
</evidence>
<dbReference type="Pfam" id="PF16399">
    <property type="entry name" value="Aquarius_N_1st"/>
    <property type="match status" value="1"/>
</dbReference>
<keyword evidence="1" id="KW-0067">ATP-binding</keyword>
<dbReference type="InterPro" id="IPR048966">
    <property type="entry name" value="Aquarius_b-barrel"/>
</dbReference>
<dbReference type="InterPro" id="IPR026300">
    <property type="entry name" value="CWF11_fam"/>
</dbReference>
<dbReference type="InterPro" id="IPR041677">
    <property type="entry name" value="DNA2/NAM7_AAA_11"/>
</dbReference>
<evidence type="ECO:0000313" key="8">
    <source>
        <dbReference type="EMBL" id="KAF3205743.1"/>
    </source>
</evidence>
<keyword evidence="2" id="KW-0539">Nucleus</keyword>
<evidence type="ECO:0000256" key="1">
    <source>
        <dbReference type="ARBA" id="ARBA00022806"/>
    </source>
</evidence>
<feature type="domain" description="DNA2/NAM7 helicase helicase" evidence="4">
    <location>
        <begin position="793"/>
        <end position="1093"/>
    </location>
</feature>